<dbReference type="Proteomes" id="UP000017836">
    <property type="component" value="Unassembled WGS sequence"/>
</dbReference>
<name>W1PRB1_AMBTC</name>
<accession>W1PRB1</accession>
<organism evidence="2 3">
    <name type="scientific">Amborella trichopoda</name>
    <dbReference type="NCBI Taxonomy" id="13333"/>
    <lineage>
        <taxon>Eukaryota</taxon>
        <taxon>Viridiplantae</taxon>
        <taxon>Streptophyta</taxon>
        <taxon>Embryophyta</taxon>
        <taxon>Tracheophyta</taxon>
        <taxon>Spermatophyta</taxon>
        <taxon>Magnoliopsida</taxon>
        <taxon>Amborellales</taxon>
        <taxon>Amborellaceae</taxon>
        <taxon>Amborella</taxon>
    </lineage>
</organism>
<evidence type="ECO:0000313" key="2">
    <source>
        <dbReference type="EMBL" id="ERN12572.1"/>
    </source>
</evidence>
<evidence type="ECO:0000259" key="1">
    <source>
        <dbReference type="Pfam" id="PF26138"/>
    </source>
</evidence>
<dbReference type="Gramene" id="ERN12572">
    <property type="protein sequence ID" value="ERN12572"/>
    <property type="gene ID" value="AMTR_s00025p00213610"/>
</dbReference>
<keyword evidence="3" id="KW-1185">Reference proteome</keyword>
<evidence type="ECO:0000313" key="3">
    <source>
        <dbReference type="Proteomes" id="UP000017836"/>
    </source>
</evidence>
<dbReference type="HOGENOM" id="CLU_1761225_0_0_1"/>
<dbReference type="EMBL" id="KI392614">
    <property type="protein sequence ID" value="ERN12572.1"/>
    <property type="molecule type" value="Genomic_DNA"/>
</dbReference>
<dbReference type="AlphaFoldDB" id="W1PRB1"/>
<gene>
    <name evidence="2" type="ORF">AMTR_s00025p00213610</name>
</gene>
<dbReference type="OMA" id="AGYYGHT"/>
<dbReference type="Pfam" id="PF26138">
    <property type="entry name" value="DUF8040"/>
    <property type="match status" value="1"/>
</dbReference>
<dbReference type="InterPro" id="IPR058353">
    <property type="entry name" value="DUF8040"/>
</dbReference>
<protein>
    <recommendedName>
        <fullName evidence="1">DUF8040 domain-containing protein</fullName>
    </recommendedName>
</protein>
<dbReference type="eggNOG" id="KOG4585">
    <property type="taxonomic scope" value="Eukaryota"/>
</dbReference>
<proteinExistence type="predicted"/>
<sequence>MEMAKRHEKQRHKRRLIIALARCSYNDIYVNKIPLRNSSLSGYVYMEEVLKGHRERCLQVCRMELNVFQNFCEIFPSRHLLNDTRGVKVEEQLAMFFYIMGKSSSNRSVQYQFQNSGETVSHHLERVLNAIHKLSFDYAHLPSSSASP</sequence>
<reference evidence="3" key="1">
    <citation type="journal article" date="2013" name="Science">
        <title>The Amborella genome and the evolution of flowering plants.</title>
        <authorList>
            <consortium name="Amborella Genome Project"/>
        </authorList>
    </citation>
    <scope>NUCLEOTIDE SEQUENCE [LARGE SCALE GENOMIC DNA]</scope>
</reference>
<feature type="domain" description="DUF8040" evidence="1">
    <location>
        <begin position="37"/>
        <end position="132"/>
    </location>
</feature>